<evidence type="ECO:0000313" key="9">
    <source>
        <dbReference type="EMBL" id="EHL14380.1"/>
    </source>
</evidence>
<comment type="caution">
    <text evidence="9">The sequence shown here is derived from an EMBL/GenBank/DDBJ whole genome shotgun (WGS) entry which is preliminary data.</text>
</comment>
<keyword evidence="3" id="KW-1003">Cell membrane</keyword>
<dbReference type="GO" id="GO:0022857">
    <property type="term" value="F:transmembrane transporter activity"/>
    <property type="evidence" value="ECO:0007669"/>
    <property type="project" value="InterPro"/>
</dbReference>
<feature type="transmembrane region" description="Helical" evidence="8">
    <location>
        <begin position="12"/>
        <end position="32"/>
    </location>
</feature>
<keyword evidence="2" id="KW-0813">Transport</keyword>
<feature type="transmembrane region" description="Helical" evidence="8">
    <location>
        <begin position="295"/>
        <end position="315"/>
    </location>
</feature>
<dbReference type="NCBIfam" id="NF007252">
    <property type="entry name" value="PRK09699.1"/>
    <property type="match status" value="1"/>
</dbReference>
<dbReference type="PATRIC" id="fig|796944.3.peg.56"/>
<feature type="transmembrane region" description="Helical" evidence="8">
    <location>
        <begin position="216"/>
        <end position="239"/>
    </location>
</feature>
<gene>
    <name evidence="9" type="ORF">HMPREF9624_01560</name>
</gene>
<keyword evidence="10" id="KW-1185">Reference proteome</keyword>
<dbReference type="Pfam" id="PF02653">
    <property type="entry name" value="BPD_transp_2"/>
    <property type="match status" value="1"/>
</dbReference>
<evidence type="ECO:0008006" key="11">
    <source>
        <dbReference type="Google" id="ProtNLM"/>
    </source>
</evidence>
<dbReference type="HOGENOM" id="CLU_028880_2_2_9"/>
<sequence>MSQGKTNKFAQFWDRYSTVSILCIMILVFGILRPKSFLTPANLVKIIEQSSIYILLGLGEFFAILLGGIDLSISSIMALSGALTAKLMVDFGFSPVLAILVGVVLFGLGIGVLNGILVTGTGLPPFIITLGTQAILRSLVYILTNARSVSGLPTSFQTTIGGHFLFFPVPVMIALLTALVLSLFTWKTQCGRNLYAIGGNPQAAWYAGITVNRHTVIAFALSGLCAALAGMVNIARLAAAEPNAGTGYETYAIEAVIIGGASFFGGVGIIPKVIIGGLIIGTINNGLNMAGVSSFYQQLAMGILLIVAVTLDRFFGGRSK</sequence>
<reference evidence="9 10" key="1">
    <citation type="submission" date="2011-08" db="EMBL/GenBank/DDBJ databases">
        <title>The Genome Sequence of Oribacterium sp. ACB7.</title>
        <authorList>
            <consortium name="The Broad Institute Genome Sequencing Platform"/>
            <person name="Earl A."/>
            <person name="Ward D."/>
            <person name="Feldgarden M."/>
            <person name="Gevers D."/>
            <person name="Sizova M."/>
            <person name="Hazen A."/>
            <person name="Epstein S."/>
            <person name="Young S.K."/>
            <person name="Zeng Q."/>
            <person name="Gargeya S."/>
            <person name="Fitzgerald M."/>
            <person name="Haas B."/>
            <person name="Abouelleil A."/>
            <person name="Alvarado L."/>
            <person name="Arachchi H.M."/>
            <person name="Berlin A."/>
            <person name="Brown A."/>
            <person name="Chapman S.B."/>
            <person name="Chen Z."/>
            <person name="Dunbar C."/>
            <person name="Freedman E."/>
            <person name="Gearin G."/>
            <person name="Gellesch M."/>
            <person name="Goldberg J."/>
            <person name="Griggs A."/>
            <person name="Gujja S."/>
            <person name="Heiman D."/>
            <person name="Howarth C."/>
            <person name="Larson L."/>
            <person name="Lui A."/>
            <person name="MacDonald P.J.P."/>
            <person name="Montmayeur A."/>
            <person name="Murphy C."/>
            <person name="Neiman D."/>
            <person name="Pearson M."/>
            <person name="Priest M."/>
            <person name="Roberts A."/>
            <person name="Saif S."/>
            <person name="Shea T."/>
            <person name="Shenoy N."/>
            <person name="Sisk P."/>
            <person name="Stolte C."/>
            <person name="Sykes S."/>
            <person name="Wortman J."/>
            <person name="Nusbaum C."/>
            <person name="Birren B."/>
        </authorList>
    </citation>
    <scope>NUCLEOTIDE SEQUENCE [LARGE SCALE GENOMIC DNA]</scope>
    <source>
        <strain evidence="9 10">ACB7</strain>
    </source>
</reference>
<feature type="transmembrane region" description="Helical" evidence="8">
    <location>
        <begin position="251"/>
        <end position="283"/>
    </location>
</feature>
<keyword evidence="4" id="KW-0997">Cell inner membrane</keyword>
<evidence type="ECO:0000256" key="1">
    <source>
        <dbReference type="ARBA" id="ARBA00004651"/>
    </source>
</evidence>
<evidence type="ECO:0000256" key="2">
    <source>
        <dbReference type="ARBA" id="ARBA00022448"/>
    </source>
</evidence>
<dbReference type="AlphaFoldDB" id="G9WR44"/>
<keyword evidence="5 8" id="KW-0812">Transmembrane</keyword>
<dbReference type="PANTHER" id="PTHR32196">
    <property type="entry name" value="ABC TRANSPORTER PERMEASE PROTEIN YPHD-RELATED-RELATED"/>
    <property type="match status" value="1"/>
</dbReference>
<protein>
    <recommendedName>
        <fullName evidence="11">D-allose transport system permease protein AlsC</fullName>
    </recommendedName>
</protein>
<proteinExistence type="predicted"/>
<evidence type="ECO:0000313" key="10">
    <source>
        <dbReference type="Proteomes" id="UP000003527"/>
    </source>
</evidence>
<dbReference type="PANTHER" id="PTHR32196:SF21">
    <property type="entry name" value="ABC TRANSPORTER PERMEASE PROTEIN YPHD-RELATED"/>
    <property type="match status" value="1"/>
</dbReference>
<dbReference type="GO" id="GO:0005886">
    <property type="term" value="C:plasma membrane"/>
    <property type="evidence" value="ECO:0007669"/>
    <property type="project" value="UniProtKB-SubCell"/>
</dbReference>
<evidence type="ECO:0000256" key="3">
    <source>
        <dbReference type="ARBA" id="ARBA00022475"/>
    </source>
</evidence>
<dbReference type="CDD" id="cd06579">
    <property type="entry name" value="TM_PBP1_transp_AraH_like"/>
    <property type="match status" value="1"/>
</dbReference>
<dbReference type="RefSeq" id="WP_009537318.1">
    <property type="nucleotide sequence ID" value="NZ_JH414506.1"/>
</dbReference>
<dbReference type="Proteomes" id="UP000003527">
    <property type="component" value="Unassembled WGS sequence"/>
</dbReference>
<evidence type="ECO:0000256" key="7">
    <source>
        <dbReference type="ARBA" id="ARBA00023136"/>
    </source>
</evidence>
<accession>G9WR44</accession>
<dbReference type="EMBL" id="AFZD01000002">
    <property type="protein sequence ID" value="EHL14380.1"/>
    <property type="molecule type" value="Genomic_DNA"/>
</dbReference>
<evidence type="ECO:0000256" key="5">
    <source>
        <dbReference type="ARBA" id="ARBA00022692"/>
    </source>
</evidence>
<feature type="transmembrane region" description="Helical" evidence="8">
    <location>
        <begin position="123"/>
        <end position="143"/>
    </location>
</feature>
<keyword evidence="7 8" id="KW-0472">Membrane</keyword>
<dbReference type="InterPro" id="IPR001851">
    <property type="entry name" value="ABC_transp_permease"/>
</dbReference>
<evidence type="ECO:0000256" key="8">
    <source>
        <dbReference type="SAM" id="Phobius"/>
    </source>
</evidence>
<organism evidence="9 10">
    <name type="scientific">Oribacterium asaccharolyticum ACB7</name>
    <dbReference type="NCBI Taxonomy" id="796944"/>
    <lineage>
        <taxon>Bacteria</taxon>
        <taxon>Bacillati</taxon>
        <taxon>Bacillota</taxon>
        <taxon>Clostridia</taxon>
        <taxon>Lachnospirales</taxon>
        <taxon>Lachnospiraceae</taxon>
        <taxon>Oribacterium</taxon>
    </lineage>
</organism>
<evidence type="ECO:0000256" key="6">
    <source>
        <dbReference type="ARBA" id="ARBA00022989"/>
    </source>
</evidence>
<keyword evidence="6 8" id="KW-1133">Transmembrane helix</keyword>
<feature type="transmembrane region" description="Helical" evidence="8">
    <location>
        <begin position="52"/>
        <end position="79"/>
    </location>
</feature>
<evidence type="ECO:0000256" key="4">
    <source>
        <dbReference type="ARBA" id="ARBA00022519"/>
    </source>
</evidence>
<feature type="transmembrane region" description="Helical" evidence="8">
    <location>
        <begin position="91"/>
        <end position="117"/>
    </location>
</feature>
<comment type="subcellular location">
    <subcellularLocation>
        <location evidence="1">Cell membrane</location>
        <topology evidence="1">Multi-pass membrane protein</topology>
    </subcellularLocation>
</comment>
<name>G9WR44_9FIRM</name>
<feature type="transmembrane region" description="Helical" evidence="8">
    <location>
        <begin position="164"/>
        <end position="186"/>
    </location>
</feature>